<dbReference type="InterPro" id="IPR016181">
    <property type="entry name" value="Acyl_CoA_acyltransferase"/>
</dbReference>
<evidence type="ECO:0008006" key="3">
    <source>
        <dbReference type="Google" id="ProtNLM"/>
    </source>
</evidence>
<reference evidence="1 2" key="1">
    <citation type="journal article" date="2018" name="Nat. Ecol. Evol.">
        <title>Pezizomycetes genomes reveal the molecular basis of ectomycorrhizal truffle lifestyle.</title>
        <authorList>
            <person name="Murat C."/>
            <person name="Payen T."/>
            <person name="Noel B."/>
            <person name="Kuo A."/>
            <person name="Morin E."/>
            <person name="Chen J."/>
            <person name="Kohler A."/>
            <person name="Krizsan K."/>
            <person name="Balestrini R."/>
            <person name="Da Silva C."/>
            <person name="Montanini B."/>
            <person name="Hainaut M."/>
            <person name="Levati E."/>
            <person name="Barry K.W."/>
            <person name="Belfiori B."/>
            <person name="Cichocki N."/>
            <person name="Clum A."/>
            <person name="Dockter R.B."/>
            <person name="Fauchery L."/>
            <person name="Guy J."/>
            <person name="Iotti M."/>
            <person name="Le Tacon F."/>
            <person name="Lindquist E.A."/>
            <person name="Lipzen A."/>
            <person name="Malagnac F."/>
            <person name="Mello A."/>
            <person name="Molinier V."/>
            <person name="Miyauchi S."/>
            <person name="Poulain J."/>
            <person name="Riccioni C."/>
            <person name="Rubini A."/>
            <person name="Sitrit Y."/>
            <person name="Splivallo R."/>
            <person name="Traeger S."/>
            <person name="Wang M."/>
            <person name="Zifcakova L."/>
            <person name="Wipf D."/>
            <person name="Zambonelli A."/>
            <person name="Paolocci F."/>
            <person name="Nowrousian M."/>
            <person name="Ottonello S."/>
            <person name="Baldrian P."/>
            <person name="Spatafora J.W."/>
            <person name="Henrissat B."/>
            <person name="Nagy L.G."/>
            <person name="Aury J.M."/>
            <person name="Wincker P."/>
            <person name="Grigoriev I.V."/>
            <person name="Bonfante P."/>
            <person name="Martin F.M."/>
        </authorList>
    </citation>
    <scope>NUCLEOTIDE SEQUENCE [LARGE SCALE GENOMIC DNA]</scope>
    <source>
        <strain evidence="1 2">RN42</strain>
    </source>
</reference>
<evidence type="ECO:0000313" key="2">
    <source>
        <dbReference type="Proteomes" id="UP000275078"/>
    </source>
</evidence>
<gene>
    <name evidence="1" type="ORF">BJ508DRAFT_320192</name>
</gene>
<dbReference type="SUPFAM" id="SSF55729">
    <property type="entry name" value="Acyl-CoA N-acyltransferases (Nat)"/>
    <property type="match status" value="1"/>
</dbReference>
<protein>
    <recommendedName>
        <fullName evidence="3">N-acetyltransferase domain-containing protein</fullName>
    </recommendedName>
</protein>
<evidence type="ECO:0000313" key="1">
    <source>
        <dbReference type="EMBL" id="RPA88087.1"/>
    </source>
</evidence>
<name>A0A3N4IRN7_ASCIM</name>
<organism evidence="1 2">
    <name type="scientific">Ascobolus immersus RN42</name>
    <dbReference type="NCBI Taxonomy" id="1160509"/>
    <lineage>
        <taxon>Eukaryota</taxon>
        <taxon>Fungi</taxon>
        <taxon>Dikarya</taxon>
        <taxon>Ascomycota</taxon>
        <taxon>Pezizomycotina</taxon>
        <taxon>Pezizomycetes</taxon>
        <taxon>Pezizales</taxon>
        <taxon>Ascobolaceae</taxon>
        <taxon>Ascobolus</taxon>
    </lineage>
</organism>
<sequence>MTDTSEHPVRPAALSAPSTYIPVTPSPNIIITLAPPNTLPTLGALFDASITWLNSIGITTQWGTTARSKTPEFQERLEAIYANAMVLQARTSTDHPTHPDTILGFIGIGNTGYNPYPGIVPDMPDGTDAVHITVLIRNRETPEISALSKGVGRALVEEAKKETKRRGVPCLRVDCYGGADGTLVKVYESMGFKRNPLEPVIIKNHGREDWEMQVLEMWFDEELKKRIRGE</sequence>
<dbReference type="EMBL" id="ML119645">
    <property type="protein sequence ID" value="RPA88087.1"/>
    <property type="molecule type" value="Genomic_DNA"/>
</dbReference>
<keyword evidence="2" id="KW-1185">Reference proteome</keyword>
<dbReference type="OrthoDB" id="2821191at2759"/>
<proteinExistence type="predicted"/>
<dbReference type="AlphaFoldDB" id="A0A3N4IRN7"/>
<accession>A0A3N4IRN7</accession>
<dbReference type="Gene3D" id="3.40.630.30">
    <property type="match status" value="1"/>
</dbReference>
<dbReference type="Proteomes" id="UP000275078">
    <property type="component" value="Unassembled WGS sequence"/>
</dbReference>